<evidence type="ECO:0000313" key="2">
    <source>
        <dbReference type="Proteomes" id="UP001501337"/>
    </source>
</evidence>
<organism evidence="1 2">
    <name type="scientific">Allohahella marinimesophila</name>
    <dbReference type="NCBI Taxonomy" id="1054972"/>
    <lineage>
        <taxon>Bacteria</taxon>
        <taxon>Pseudomonadati</taxon>
        <taxon>Pseudomonadota</taxon>
        <taxon>Gammaproteobacteria</taxon>
        <taxon>Oceanospirillales</taxon>
        <taxon>Hahellaceae</taxon>
        <taxon>Allohahella</taxon>
    </lineage>
</organism>
<accession>A0ABP7Q331</accession>
<comment type="caution">
    <text evidence="1">The sequence shown here is derived from an EMBL/GenBank/DDBJ whole genome shotgun (WGS) entry which is preliminary data.</text>
</comment>
<proteinExistence type="predicted"/>
<protein>
    <submittedName>
        <fullName evidence="1">Uncharacterized protein</fullName>
    </submittedName>
</protein>
<sequence length="63" mass="7056">MKSGVSHDGHSICGRRREFVFEGLNIVFTRQLSESVNQFTVDQFPVSDERVEPVGAVALAELY</sequence>
<gene>
    <name evidence="1" type="ORF">GCM10022278_35670</name>
</gene>
<name>A0ABP7Q331_9GAMM</name>
<keyword evidence="2" id="KW-1185">Reference proteome</keyword>
<reference evidence="2" key="1">
    <citation type="journal article" date="2019" name="Int. J. Syst. Evol. Microbiol.">
        <title>The Global Catalogue of Microorganisms (GCM) 10K type strain sequencing project: providing services to taxonomists for standard genome sequencing and annotation.</title>
        <authorList>
            <consortium name="The Broad Institute Genomics Platform"/>
            <consortium name="The Broad Institute Genome Sequencing Center for Infectious Disease"/>
            <person name="Wu L."/>
            <person name="Ma J."/>
        </authorList>
    </citation>
    <scope>NUCLEOTIDE SEQUENCE [LARGE SCALE GENOMIC DNA]</scope>
    <source>
        <strain evidence="2">JCM 17555</strain>
    </source>
</reference>
<dbReference type="Proteomes" id="UP001501337">
    <property type="component" value="Unassembled WGS sequence"/>
</dbReference>
<dbReference type="EMBL" id="BAABBO010000018">
    <property type="protein sequence ID" value="GAA3975629.1"/>
    <property type="molecule type" value="Genomic_DNA"/>
</dbReference>
<evidence type="ECO:0000313" key="1">
    <source>
        <dbReference type="EMBL" id="GAA3975629.1"/>
    </source>
</evidence>